<dbReference type="InterPro" id="IPR036426">
    <property type="entry name" value="Bulb-type_lectin_dom_sf"/>
</dbReference>
<dbReference type="CDD" id="cd00028">
    <property type="entry name" value="B_lectin"/>
    <property type="match status" value="1"/>
</dbReference>
<feature type="signal peptide" evidence="4">
    <location>
        <begin position="1"/>
        <end position="35"/>
    </location>
</feature>
<evidence type="ECO:0000259" key="5">
    <source>
        <dbReference type="PROSITE" id="PS50927"/>
    </source>
</evidence>
<evidence type="ECO:0000313" key="7">
    <source>
        <dbReference type="Proteomes" id="UP000663760"/>
    </source>
</evidence>
<dbReference type="Gene3D" id="2.90.10.10">
    <property type="entry name" value="Bulb-type lectin domain"/>
    <property type="match status" value="1"/>
</dbReference>
<evidence type="ECO:0000256" key="1">
    <source>
        <dbReference type="ARBA" id="ARBA00022546"/>
    </source>
</evidence>
<proteinExistence type="predicted"/>
<evidence type="ECO:0000313" key="6">
    <source>
        <dbReference type="EMBL" id="CAA7406381.1"/>
    </source>
</evidence>
<feature type="chain" id="PRO_5029471733" description="Bulb-type lectin domain-containing protein" evidence="4">
    <location>
        <begin position="36"/>
        <end position="144"/>
    </location>
</feature>
<dbReference type="GO" id="GO:0005537">
    <property type="term" value="F:D-mannose binding"/>
    <property type="evidence" value="ECO:0007669"/>
    <property type="project" value="UniProtKB-KW"/>
</dbReference>
<dbReference type="AlphaFoldDB" id="A0A7I8L8L1"/>
<reference evidence="6" key="1">
    <citation type="submission" date="2020-02" db="EMBL/GenBank/DDBJ databases">
        <authorList>
            <person name="Scholz U."/>
            <person name="Mascher M."/>
            <person name="Fiebig A."/>
        </authorList>
    </citation>
    <scope>NUCLEOTIDE SEQUENCE</scope>
</reference>
<dbReference type="PROSITE" id="PS50927">
    <property type="entry name" value="BULB_LECTIN"/>
    <property type="match status" value="1"/>
</dbReference>
<sequence>MKSNQLPTLEISSREQLFALLFSAFFLCLISPSSAATNVLYTNQALLTNQYLQYGNYIFGMRADCNLVLLDNGNVVWSTGLSNQGTNCGARLQGDGNFVIFNSNGQPVWASNTTGPSGKYVVILQPDRNVVLYGPSRAETGTAI</sequence>
<accession>A0A7I8L8L1</accession>
<gene>
    <name evidence="6" type="ORF">SI8410_12017059</name>
</gene>
<dbReference type="SMART" id="SM00108">
    <property type="entry name" value="B_lectin"/>
    <property type="match status" value="1"/>
</dbReference>
<dbReference type="EMBL" id="LR746275">
    <property type="protein sequence ID" value="CAA7406381.1"/>
    <property type="molecule type" value="Genomic_DNA"/>
</dbReference>
<organism evidence="6 7">
    <name type="scientific">Spirodela intermedia</name>
    <name type="common">Intermediate duckweed</name>
    <dbReference type="NCBI Taxonomy" id="51605"/>
    <lineage>
        <taxon>Eukaryota</taxon>
        <taxon>Viridiplantae</taxon>
        <taxon>Streptophyta</taxon>
        <taxon>Embryophyta</taxon>
        <taxon>Tracheophyta</taxon>
        <taxon>Spermatophyta</taxon>
        <taxon>Magnoliopsida</taxon>
        <taxon>Liliopsida</taxon>
        <taxon>Araceae</taxon>
        <taxon>Lemnoideae</taxon>
        <taxon>Spirodela</taxon>
    </lineage>
</organism>
<evidence type="ECO:0000256" key="2">
    <source>
        <dbReference type="ARBA" id="ARBA00022737"/>
    </source>
</evidence>
<keyword evidence="1" id="KW-0348">Hemagglutinin</keyword>
<dbReference type="GO" id="GO:0051707">
    <property type="term" value="P:response to other organism"/>
    <property type="evidence" value="ECO:0007669"/>
    <property type="project" value="UniProtKB-ARBA"/>
</dbReference>
<keyword evidence="7" id="KW-1185">Reference proteome</keyword>
<feature type="domain" description="Bulb-type lectin" evidence="5">
    <location>
        <begin position="37"/>
        <end position="144"/>
    </location>
</feature>
<dbReference type="SUPFAM" id="SSF51110">
    <property type="entry name" value="alpha-D-mannose-specific plant lectins"/>
    <property type="match status" value="1"/>
</dbReference>
<keyword evidence="2" id="KW-0677">Repeat</keyword>
<protein>
    <recommendedName>
        <fullName evidence="5">Bulb-type lectin domain-containing protein</fullName>
    </recommendedName>
</protein>
<keyword evidence="4" id="KW-0732">Signal</keyword>
<dbReference type="OrthoDB" id="758731at2759"/>
<dbReference type="Proteomes" id="UP000663760">
    <property type="component" value="Chromosome 12"/>
</dbReference>
<keyword evidence="3" id="KW-0430">Lectin</keyword>
<dbReference type="InterPro" id="IPR001480">
    <property type="entry name" value="Bulb-type_lectin_dom"/>
</dbReference>
<name>A0A7I8L8L1_SPIIN</name>
<evidence type="ECO:0000256" key="4">
    <source>
        <dbReference type="SAM" id="SignalP"/>
    </source>
</evidence>
<evidence type="ECO:0000256" key="3">
    <source>
        <dbReference type="ARBA" id="ARBA00023035"/>
    </source>
</evidence>
<keyword evidence="3" id="KW-0465">Mannose-binding</keyword>